<evidence type="ECO:0000256" key="1">
    <source>
        <dbReference type="ARBA" id="ARBA00001974"/>
    </source>
</evidence>
<evidence type="ECO:0000313" key="8">
    <source>
        <dbReference type="EMBL" id="CEL08695.1"/>
    </source>
</evidence>
<comment type="cofactor">
    <cofactor evidence="1 6">
        <name>FAD</name>
        <dbReference type="ChEBI" id="CHEBI:57692"/>
    </cofactor>
</comment>
<comment type="similarity">
    <text evidence="2">Belongs to the DAMOX/DASOX family.</text>
</comment>
<proteinExistence type="inferred from homology"/>
<feature type="binding site" evidence="6">
    <location>
        <position position="280"/>
    </location>
    <ligand>
        <name>D-dopa</name>
        <dbReference type="ChEBI" id="CHEBI:149689"/>
    </ligand>
</feature>
<accession>A0A0U5GBS1</accession>
<dbReference type="EMBL" id="CDMC01000012">
    <property type="protein sequence ID" value="CEL08695.1"/>
    <property type="molecule type" value="Genomic_DNA"/>
</dbReference>
<feature type="binding site" evidence="6">
    <location>
        <position position="307"/>
    </location>
    <ligand>
        <name>D-dopa</name>
        <dbReference type="ChEBI" id="CHEBI:149689"/>
    </ligand>
</feature>
<dbReference type="AlphaFoldDB" id="A0A0U5GBS1"/>
<dbReference type="OMA" id="AVRGQTM"/>
<evidence type="ECO:0000256" key="4">
    <source>
        <dbReference type="ARBA" id="ARBA00022827"/>
    </source>
</evidence>
<evidence type="ECO:0000259" key="7">
    <source>
        <dbReference type="Pfam" id="PF01266"/>
    </source>
</evidence>
<keyword evidence="5" id="KW-0560">Oxidoreductase</keyword>
<dbReference type="PIRSF" id="PIRSF000189">
    <property type="entry name" value="D-aa_oxidase"/>
    <property type="match status" value="1"/>
</dbReference>
<gene>
    <name evidence="8" type="ORF">ASPCAL11840</name>
</gene>
<evidence type="ECO:0000256" key="2">
    <source>
        <dbReference type="ARBA" id="ARBA00006730"/>
    </source>
</evidence>
<evidence type="ECO:0000256" key="5">
    <source>
        <dbReference type="ARBA" id="ARBA00023002"/>
    </source>
</evidence>
<evidence type="ECO:0000256" key="3">
    <source>
        <dbReference type="ARBA" id="ARBA00022630"/>
    </source>
</evidence>
<dbReference type="InterPro" id="IPR006076">
    <property type="entry name" value="FAD-dep_OxRdtase"/>
</dbReference>
<keyword evidence="9" id="KW-1185">Reference proteome</keyword>
<dbReference type="STRING" id="454130.A0A0U5GBS1"/>
<feature type="domain" description="FAD dependent oxidoreductase" evidence="7">
    <location>
        <begin position="4"/>
        <end position="320"/>
    </location>
</feature>
<keyword evidence="3" id="KW-0285">Flavoprotein</keyword>
<dbReference type="PROSITE" id="PS00677">
    <property type="entry name" value="DAO"/>
    <property type="match status" value="1"/>
</dbReference>
<dbReference type="Pfam" id="PF01266">
    <property type="entry name" value="DAO"/>
    <property type="match status" value="1"/>
</dbReference>
<reference evidence="9" key="1">
    <citation type="journal article" date="2016" name="Genome Announc.">
        <title>Draft genome sequences of fungus Aspergillus calidoustus.</title>
        <authorList>
            <person name="Horn F."/>
            <person name="Linde J."/>
            <person name="Mattern D.J."/>
            <person name="Walther G."/>
            <person name="Guthke R."/>
            <person name="Scherlach K."/>
            <person name="Martin K."/>
            <person name="Brakhage A.A."/>
            <person name="Petzke L."/>
            <person name="Valiante V."/>
        </authorList>
    </citation>
    <scope>NUCLEOTIDE SEQUENCE [LARGE SCALE GENOMIC DNA]</scope>
    <source>
        <strain evidence="9">SF006504</strain>
    </source>
</reference>
<dbReference type="Proteomes" id="UP000054771">
    <property type="component" value="Unassembled WGS sequence"/>
</dbReference>
<dbReference type="PANTHER" id="PTHR11530">
    <property type="entry name" value="D-AMINO ACID OXIDASE"/>
    <property type="match status" value="1"/>
</dbReference>
<dbReference type="Gene3D" id="3.40.50.720">
    <property type="entry name" value="NAD(P)-binding Rossmann-like Domain"/>
    <property type="match status" value="1"/>
</dbReference>
<evidence type="ECO:0000256" key="6">
    <source>
        <dbReference type="PIRSR" id="PIRSR000189-1"/>
    </source>
</evidence>
<dbReference type="GO" id="GO:0003884">
    <property type="term" value="F:D-amino-acid oxidase activity"/>
    <property type="evidence" value="ECO:0007669"/>
    <property type="project" value="InterPro"/>
</dbReference>
<dbReference type="GO" id="GO:0005737">
    <property type="term" value="C:cytoplasm"/>
    <property type="evidence" value="ECO:0007669"/>
    <property type="project" value="TreeGrafter"/>
</dbReference>
<dbReference type="InterPro" id="IPR023209">
    <property type="entry name" value="DAO"/>
</dbReference>
<feature type="binding site" evidence="6">
    <location>
        <position position="212"/>
    </location>
    <ligand>
        <name>D-dopa</name>
        <dbReference type="ChEBI" id="CHEBI:149689"/>
    </ligand>
</feature>
<dbReference type="OrthoDB" id="2015447at2759"/>
<dbReference type="PANTHER" id="PTHR11530:SF29">
    <property type="entry name" value="FAD DEPENDENT OXIDOREDUCTASE SUPERFAMILY (AFU_ORTHOLOGUE AFUA_6G10230)"/>
    <property type="match status" value="1"/>
</dbReference>
<organism evidence="8 9">
    <name type="scientific">Aspergillus calidoustus</name>
    <dbReference type="NCBI Taxonomy" id="454130"/>
    <lineage>
        <taxon>Eukaryota</taxon>
        <taxon>Fungi</taxon>
        <taxon>Dikarya</taxon>
        <taxon>Ascomycota</taxon>
        <taxon>Pezizomycotina</taxon>
        <taxon>Eurotiomycetes</taxon>
        <taxon>Eurotiomycetidae</taxon>
        <taxon>Eurotiales</taxon>
        <taxon>Aspergillaceae</taxon>
        <taxon>Aspergillus</taxon>
        <taxon>Aspergillus subgen. Nidulantes</taxon>
    </lineage>
</organism>
<name>A0A0U5GBS1_ASPCI</name>
<dbReference type="InterPro" id="IPR006181">
    <property type="entry name" value="D-amino_acid_oxidase_CS"/>
</dbReference>
<dbReference type="SUPFAM" id="SSF54373">
    <property type="entry name" value="FAD-linked reductases, C-terminal domain"/>
    <property type="match status" value="1"/>
</dbReference>
<dbReference type="Gene3D" id="3.30.9.10">
    <property type="entry name" value="D-Amino Acid Oxidase, subunit A, domain 2"/>
    <property type="match status" value="1"/>
</dbReference>
<evidence type="ECO:0000313" key="9">
    <source>
        <dbReference type="Proteomes" id="UP000054771"/>
    </source>
</evidence>
<keyword evidence="4 6" id="KW-0274">FAD</keyword>
<sequence length="336" mass="37202">MPKITIVGAGITGMAIASMLSRSNEVTIVARNLPGDAESREWSSPWAGACFLGLDGSTPFEQKLQTDSFLYLWSLAKSNPESSVRIIDMHDLQDDTPLEKIWYRDLMPEFRVMSPDELPAGTKVGMSYKSVVITPAIFLPWLRKKLEDAGVKFVRKDLKSLSDLKGFGHEVLVNATGFGSKFLTDVADQNVQQIRGQTVLVKTPHDKIFMRHGKDYTYVIPRLDGTAILGGIKQVDQTYPEVDQDIKLDILRRVHENLPQVFPGTQPEDFDVVRDNVGIRPGRTGGVRVEKEIVDGEKIVHAYGTGGGGYVFSFGLARAAGTMVNDFMFAPPKSRL</sequence>
<dbReference type="GO" id="GO:0019478">
    <property type="term" value="P:D-amino acid catabolic process"/>
    <property type="evidence" value="ECO:0007669"/>
    <property type="project" value="TreeGrafter"/>
</dbReference>
<dbReference type="SUPFAM" id="SSF51971">
    <property type="entry name" value="Nucleotide-binding domain"/>
    <property type="match status" value="1"/>
</dbReference>
<dbReference type="GO" id="GO:0071949">
    <property type="term" value="F:FAD binding"/>
    <property type="evidence" value="ECO:0007669"/>
    <property type="project" value="InterPro"/>
</dbReference>
<protein>
    <recommendedName>
        <fullName evidence="7">FAD dependent oxidoreductase domain-containing protein</fullName>
    </recommendedName>
</protein>
<feature type="binding site" evidence="6">
    <location>
        <position position="176"/>
    </location>
    <ligand>
        <name>FAD</name>
        <dbReference type="ChEBI" id="CHEBI:57692"/>
    </ligand>
</feature>